<keyword evidence="8" id="KW-0234">DNA repair</keyword>
<name>A0ABW0BRW4_9BACT</name>
<evidence type="ECO:0000256" key="6">
    <source>
        <dbReference type="ARBA" id="ARBA00022801"/>
    </source>
</evidence>
<dbReference type="EMBL" id="JBHSKS010000001">
    <property type="protein sequence ID" value="MFC5190234.1"/>
    <property type="molecule type" value="Genomic_DNA"/>
</dbReference>
<keyword evidence="9" id="KW-1133">Transmembrane helix</keyword>
<dbReference type="SUPFAM" id="SSF56219">
    <property type="entry name" value="DNase I-like"/>
    <property type="match status" value="1"/>
</dbReference>
<dbReference type="InterPro" id="IPR051547">
    <property type="entry name" value="TDP2-like"/>
</dbReference>
<keyword evidence="11" id="KW-0255">Endonuclease</keyword>
<dbReference type="InterPro" id="IPR036691">
    <property type="entry name" value="Endo/exonu/phosph_ase_sf"/>
</dbReference>
<dbReference type="PANTHER" id="PTHR15822">
    <property type="entry name" value="TRAF AND TNF RECEPTOR-ASSOCIATED PROTEIN"/>
    <property type="match status" value="1"/>
</dbReference>
<keyword evidence="7" id="KW-0460">Magnesium</keyword>
<keyword evidence="5" id="KW-0227">DNA damage</keyword>
<evidence type="ECO:0000256" key="2">
    <source>
        <dbReference type="ARBA" id="ARBA00001946"/>
    </source>
</evidence>
<dbReference type="Pfam" id="PF03372">
    <property type="entry name" value="Exo_endo_phos"/>
    <property type="match status" value="1"/>
</dbReference>
<organism evidence="11 12">
    <name type="scientific">Algoriphagus aquatilis</name>
    <dbReference type="NCBI Taxonomy" id="490186"/>
    <lineage>
        <taxon>Bacteria</taxon>
        <taxon>Pseudomonadati</taxon>
        <taxon>Bacteroidota</taxon>
        <taxon>Cytophagia</taxon>
        <taxon>Cytophagales</taxon>
        <taxon>Cyclobacteriaceae</taxon>
        <taxon>Algoriphagus</taxon>
    </lineage>
</organism>
<evidence type="ECO:0000256" key="1">
    <source>
        <dbReference type="ARBA" id="ARBA00001936"/>
    </source>
</evidence>
<keyword evidence="4" id="KW-0479">Metal-binding</keyword>
<sequence>MKYLTGIIFILSLFIFSSVYISPEIFPYAGLLPFLIPVVIIFNILLFLLLALAWRKLALLPLACLLLGYKFLFITFQINPKKDDAIGLRVLTYNTHGFFYRKEKSDELDSNVFTWLADHPADIKVFQEFYQDYTSSSRNAVKIFSKNGEYEYAYQVLDGNDKKRFMGMAIFSKYPIVNEGLIFDNQKSNGAMFADIEVGKDTLRIYNVHLESMAIQAEALETYDQAKQVYRQTLGKLHRGSLKRNEQLSLIYEHLSNSPYPVILMGDLNEIPYSYAYFKLSQKLKNAFEVAGRGFGFTYNRVLFFLRIDHIFSTPSIIPVQFDTHREVDYSDHYPVSATFTWDGLDL</sequence>
<dbReference type="InterPro" id="IPR005135">
    <property type="entry name" value="Endo/exonuclease/phosphatase"/>
</dbReference>
<reference evidence="12" key="1">
    <citation type="journal article" date="2019" name="Int. J. Syst. Evol. Microbiol.">
        <title>The Global Catalogue of Microorganisms (GCM) 10K type strain sequencing project: providing services to taxonomists for standard genome sequencing and annotation.</title>
        <authorList>
            <consortium name="The Broad Institute Genomics Platform"/>
            <consortium name="The Broad Institute Genome Sequencing Center for Infectious Disease"/>
            <person name="Wu L."/>
            <person name="Ma J."/>
        </authorList>
    </citation>
    <scope>NUCLEOTIDE SEQUENCE [LARGE SCALE GENOMIC DNA]</scope>
    <source>
        <strain evidence="12">CGMCC 1.7030</strain>
    </source>
</reference>
<gene>
    <name evidence="11" type="ORF">ACFPIK_00540</name>
</gene>
<keyword evidence="6" id="KW-0378">Hydrolase</keyword>
<accession>A0ABW0BRW4</accession>
<protein>
    <submittedName>
        <fullName evidence="11">Endonuclease/exonuclease/phosphatase family protein</fullName>
    </submittedName>
</protein>
<keyword evidence="9" id="KW-0812">Transmembrane</keyword>
<evidence type="ECO:0000313" key="11">
    <source>
        <dbReference type="EMBL" id="MFC5190234.1"/>
    </source>
</evidence>
<evidence type="ECO:0000256" key="9">
    <source>
        <dbReference type="SAM" id="Phobius"/>
    </source>
</evidence>
<comment type="cofactor">
    <cofactor evidence="1">
        <name>Mn(2+)</name>
        <dbReference type="ChEBI" id="CHEBI:29035"/>
    </cofactor>
</comment>
<evidence type="ECO:0000256" key="5">
    <source>
        <dbReference type="ARBA" id="ARBA00022763"/>
    </source>
</evidence>
<dbReference type="RefSeq" id="WP_377911112.1">
    <property type="nucleotide sequence ID" value="NZ_JBHSKS010000001.1"/>
</dbReference>
<dbReference type="CDD" id="cd09084">
    <property type="entry name" value="EEP-2"/>
    <property type="match status" value="1"/>
</dbReference>
<evidence type="ECO:0000259" key="10">
    <source>
        <dbReference type="Pfam" id="PF03372"/>
    </source>
</evidence>
<dbReference type="Proteomes" id="UP001596163">
    <property type="component" value="Unassembled WGS sequence"/>
</dbReference>
<dbReference type="PANTHER" id="PTHR15822:SF4">
    <property type="entry name" value="TYROSYL-DNA PHOSPHODIESTERASE 2"/>
    <property type="match status" value="1"/>
</dbReference>
<evidence type="ECO:0000313" key="12">
    <source>
        <dbReference type="Proteomes" id="UP001596163"/>
    </source>
</evidence>
<evidence type="ECO:0000256" key="4">
    <source>
        <dbReference type="ARBA" id="ARBA00022723"/>
    </source>
</evidence>
<comment type="caution">
    <text evidence="11">The sequence shown here is derived from an EMBL/GenBank/DDBJ whole genome shotgun (WGS) entry which is preliminary data.</text>
</comment>
<evidence type="ECO:0000256" key="3">
    <source>
        <dbReference type="ARBA" id="ARBA00022722"/>
    </source>
</evidence>
<keyword evidence="9" id="KW-0472">Membrane</keyword>
<feature type="domain" description="Endonuclease/exonuclease/phosphatase" evidence="10">
    <location>
        <begin position="91"/>
        <end position="333"/>
    </location>
</feature>
<dbReference type="Gene3D" id="3.60.10.10">
    <property type="entry name" value="Endonuclease/exonuclease/phosphatase"/>
    <property type="match status" value="1"/>
</dbReference>
<feature type="transmembrane region" description="Helical" evidence="9">
    <location>
        <begin position="31"/>
        <end position="50"/>
    </location>
</feature>
<evidence type="ECO:0000256" key="7">
    <source>
        <dbReference type="ARBA" id="ARBA00022842"/>
    </source>
</evidence>
<dbReference type="GO" id="GO:0004519">
    <property type="term" value="F:endonuclease activity"/>
    <property type="evidence" value="ECO:0007669"/>
    <property type="project" value="UniProtKB-KW"/>
</dbReference>
<evidence type="ECO:0000256" key="8">
    <source>
        <dbReference type="ARBA" id="ARBA00023204"/>
    </source>
</evidence>
<keyword evidence="3" id="KW-0540">Nuclease</keyword>
<keyword evidence="12" id="KW-1185">Reference proteome</keyword>
<comment type="cofactor">
    <cofactor evidence="2">
        <name>Mg(2+)</name>
        <dbReference type="ChEBI" id="CHEBI:18420"/>
    </cofactor>
</comment>
<proteinExistence type="predicted"/>
<feature type="transmembrane region" description="Helical" evidence="9">
    <location>
        <begin position="57"/>
        <end position="76"/>
    </location>
</feature>